<accession>A0A1L1PND2</accession>
<evidence type="ECO:0000313" key="3">
    <source>
        <dbReference type="Proteomes" id="UP000028878"/>
    </source>
</evidence>
<dbReference type="InterPro" id="IPR052917">
    <property type="entry name" value="Stress-Dev_Protein"/>
</dbReference>
<reference evidence="3" key="1">
    <citation type="submission" date="2014-02" db="EMBL/GenBank/DDBJ databases">
        <authorList>
            <person name="Gan H."/>
        </authorList>
    </citation>
    <scope>NUCLEOTIDE SEQUENCE [LARGE SCALE GENOMIC DNA]</scope>
    <source>
        <strain evidence="3">S1</strain>
    </source>
</reference>
<dbReference type="PANTHER" id="PTHR34818:SF1">
    <property type="entry name" value="PROTEIN BLI-3"/>
    <property type="match status" value="1"/>
</dbReference>
<dbReference type="Proteomes" id="UP000028878">
    <property type="component" value="Unassembled WGS sequence"/>
</dbReference>
<gene>
    <name evidence="2" type="ORF">BN948_03666</name>
</gene>
<dbReference type="AlphaFoldDB" id="A0A1L1PND2"/>
<sequence length="168" mass="18818">MSAEQKTTADLWKMIKDIRFGMFTTRHRHGEHQGHLHSRPMTTQNKDLEDGRLWFFMSRQGDPVADLTADPSINISYAEPDDDTYVSVSGTARVVDDPAMTRTLWNTAVEAWFPGGPENPDVALVAVDIAHAHYWDVKENQLTQFLVMAKAAVTGKPPRLGESGEVRP</sequence>
<proteinExistence type="predicted"/>
<dbReference type="InterPro" id="IPR038725">
    <property type="entry name" value="YdaG_split_barrel_FMN-bd"/>
</dbReference>
<evidence type="ECO:0000259" key="1">
    <source>
        <dbReference type="Pfam" id="PF16242"/>
    </source>
</evidence>
<dbReference type="EMBL" id="CCAE010000038">
    <property type="protein sequence ID" value="CDN89229.1"/>
    <property type="molecule type" value="Genomic_DNA"/>
</dbReference>
<evidence type="ECO:0000313" key="2">
    <source>
        <dbReference type="EMBL" id="CDN89229.1"/>
    </source>
</evidence>
<dbReference type="SUPFAM" id="SSF50475">
    <property type="entry name" value="FMN-binding split barrel"/>
    <property type="match status" value="1"/>
</dbReference>
<dbReference type="Pfam" id="PF16242">
    <property type="entry name" value="Pyrid_ox_like"/>
    <property type="match status" value="1"/>
</dbReference>
<reference evidence="3" key="2">
    <citation type="submission" date="2014-11" db="EMBL/GenBank/DDBJ databases">
        <title>Draft genome sequence of Hydrogenophaga intermedia S1.</title>
        <authorList>
            <person name="Gan H.M."/>
            <person name="Chew T.H."/>
            <person name="Stolz A."/>
        </authorList>
    </citation>
    <scope>NUCLEOTIDE SEQUENCE [LARGE SCALE GENOMIC DNA]</scope>
    <source>
        <strain evidence="3">S1</strain>
    </source>
</reference>
<dbReference type="RefSeq" id="WP_009515635.1">
    <property type="nucleotide sequence ID" value="NZ_CCAE010000038.1"/>
</dbReference>
<dbReference type="InterPro" id="IPR012349">
    <property type="entry name" value="Split_barrel_FMN-bd"/>
</dbReference>
<feature type="domain" description="General stress protein FMN-binding split barrel" evidence="1">
    <location>
        <begin position="8"/>
        <end position="157"/>
    </location>
</feature>
<keyword evidence="3" id="KW-1185">Reference proteome</keyword>
<name>A0A1L1PND2_HYDIT</name>
<dbReference type="Gene3D" id="2.30.110.10">
    <property type="entry name" value="Electron Transport, Fmn-binding Protein, Chain A"/>
    <property type="match status" value="1"/>
</dbReference>
<organism evidence="2 3">
    <name type="scientific">Hydrogenophaga intermedia</name>
    <dbReference type="NCBI Taxonomy" id="65786"/>
    <lineage>
        <taxon>Bacteria</taxon>
        <taxon>Pseudomonadati</taxon>
        <taxon>Pseudomonadota</taxon>
        <taxon>Betaproteobacteria</taxon>
        <taxon>Burkholderiales</taxon>
        <taxon>Comamonadaceae</taxon>
        <taxon>Hydrogenophaga</taxon>
    </lineage>
</organism>
<dbReference type="PANTHER" id="PTHR34818">
    <property type="entry name" value="PROTEIN BLI-3"/>
    <property type="match status" value="1"/>
</dbReference>
<protein>
    <submittedName>
        <fullName evidence="2">Pyridoxamine 5'-phosphate oxidase-like FMN-binding protein</fullName>
    </submittedName>
</protein>